<keyword evidence="1" id="KW-0378">Hydrolase</keyword>
<evidence type="ECO:0000313" key="3">
    <source>
        <dbReference type="EMBL" id="CRZ10102.1"/>
    </source>
</evidence>
<dbReference type="InterPro" id="IPR000086">
    <property type="entry name" value="NUDIX_hydrolase_dom"/>
</dbReference>
<accession>A0A0H5R8Q7</accession>
<dbReference type="GO" id="GO:0016787">
    <property type="term" value="F:hydrolase activity"/>
    <property type="evidence" value="ECO:0007669"/>
    <property type="project" value="UniProtKB-KW"/>
</dbReference>
<feature type="non-terminal residue" evidence="3">
    <location>
        <position position="1"/>
    </location>
</feature>
<dbReference type="InterPro" id="IPR015797">
    <property type="entry name" value="NUDIX_hydrolase-like_dom_sf"/>
</dbReference>
<dbReference type="PROSITE" id="PS00893">
    <property type="entry name" value="NUDIX_BOX"/>
    <property type="match status" value="1"/>
</dbReference>
<dbReference type="Pfam" id="PF00293">
    <property type="entry name" value="NUDIX"/>
    <property type="match status" value="1"/>
</dbReference>
<sequence>RSHYRTGKVEIVITSLKALRNRGGGPVCTIMMRPRFASERLRRLRQFFDEAMRQRAAVNDRRQSIQFYVAPDHQNITFTYCQQSVSLVCPEPYTFPDTEHELLEHIGSHAKSVRVTGVALSAAPNACSLISGDYEDVQDACGSCLFNTSERSQHAFPVNVSWSDQRLIDEATRFAPSAIGNIFIQHHRMDLFNRARQSMYGDWALCILEAPDSRTSDSKWTLTLPGGKRHLGESSLACCLRELREEIGLQAVDVSIRKHPPHRVDIDSKFCGFVLHPNHFELNT</sequence>
<name>A0A0H5R8Q7_9EUKA</name>
<evidence type="ECO:0000256" key="1">
    <source>
        <dbReference type="ARBA" id="ARBA00022801"/>
    </source>
</evidence>
<reference evidence="3" key="1">
    <citation type="submission" date="2015-04" db="EMBL/GenBank/DDBJ databases">
        <title>The genome sequence of the plant pathogenic Rhizarian Plasmodiophora brassicae reveals insights in its biotrophic life cycle and the origin of chitin synthesis.</title>
        <authorList>
            <person name="Schwelm A."/>
            <person name="Fogelqvist J."/>
            <person name="Knaust A."/>
            <person name="Julke S."/>
            <person name="Lilja T."/>
            <person name="Dhandapani V."/>
            <person name="Bonilla-Rosso G."/>
            <person name="Karlsson M."/>
            <person name="Shevchenko A."/>
            <person name="Choi S.R."/>
            <person name="Kim H.G."/>
            <person name="Park J.Y."/>
            <person name="Lim Y.P."/>
            <person name="Ludwig-Muller J."/>
            <person name="Dixelius C."/>
        </authorList>
    </citation>
    <scope>NUCLEOTIDE SEQUENCE</scope>
    <source>
        <tissue evidence="3">Potato root galls</tissue>
    </source>
</reference>
<organism evidence="3">
    <name type="scientific">Spongospora subterranea</name>
    <dbReference type="NCBI Taxonomy" id="70186"/>
    <lineage>
        <taxon>Eukaryota</taxon>
        <taxon>Sar</taxon>
        <taxon>Rhizaria</taxon>
        <taxon>Endomyxa</taxon>
        <taxon>Phytomyxea</taxon>
        <taxon>Plasmodiophorida</taxon>
        <taxon>Plasmodiophoridae</taxon>
        <taxon>Spongospora</taxon>
    </lineage>
</organism>
<dbReference type="AlphaFoldDB" id="A0A0H5R8Q7"/>
<feature type="domain" description="Nudix hydrolase" evidence="2">
    <location>
        <begin position="214"/>
        <end position="258"/>
    </location>
</feature>
<dbReference type="EMBL" id="HACM01009660">
    <property type="protein sequence ID" value="CRZ10102.1"/>
    <property type="molecule type" value="Transcribed_RNA"/>
</dbReference>
<dbReference type="SUPFAM" id="SSF55811">
    <property type="entry name" value="Nudix"/>
    <property type="match status" value="1"/>
</dbReference>
<evidence type="ECO:0000259" key="2">
    <source>
        <dbReference type="Pfam" id="PF00293"/>
    </source>
</evidence>
<dbReference type="Gene3D" id="3.90.79.10">
    <property type="entry name" value="Nucleoside Triphosphate Pyrophosphohydrolase"/>
    <property type="match status" value="1"/>
</dbReference>
<protein>
    <recommendedName>
        <fullName evidence="2">Nudix hydrolase domain-containing protein</fullName>
    </recommendedName>
</protein>
<dbReference type="InterPro" id="IPR020084">
    <property type="entry name" value="NUDIX_hydrolase_CS"/>
</dbReference>
<proteinExistence type="predicted"/>